<dbReference type="KEGG" id="sphh:SDAV_001620"/>
<sequence>MNITELIDALNSKIQAIKWENEALNSKIRTLKAENEALKKELAELKQKQLFKEDFGVLTEMYYVNGSMQRWGNDYDYCLKDNSKYYKLPSKDVK</sequence>
<dbReference type="Proteomes" id="UP000253689">
    <property type="component" value="Chromosome"/>
</dbReference>
<feature type="coiled-coil region" evidence="1">
    <location>
        <begin position="7"/>
        <end position="48"/>
    </location>
</feature>
<keyword evidence="1" id="KW-0175">Coiled coil</keyword>
<protein>
    <submittedName>
        <fullName evidence="2">Uncharacterized protein</fullName>
    </submittedName>
</protein>
<dbReference type="EMBL" id="CP031088">
    <property type="protein sequence ID" value="AXF96580.1"/>
    <property type="molecule type" value="Genomic_DNA"/>
</dbReference>
<dbReference type="RefSeq" id="WP_114565173.1">
    <property type="nucleotide sequence ID" value="NZ_CP031088.1"/>
</dbReference>
<organism evidence="2 3">
    <name type="scientific">Spiroplasma phoeniceum P40</name>
    <dbReference type="NCBI Taxonomy" id="1276259"/>
    <lineage>
        <taxon>Bacteria</taxon>
        <taxon>Bacillati</taxon>
        <taxon>Mycoplasmatota</taxon>
        <taxon>Mollicutes</taxon>
        <taxon>Entomoplasmatales</taxon>
        <taxon>Spiroplasmataceae</taxon>
        <taxon>Spiroplasma</taxon>
    </lineage>
</organism>
<dbReference type="AlphaFoldDB" id="A0A345DQT9"/>
<gene>
    <name evidence="2" type="ORF">SDAV_001620</name>
</gene>
<reference evidence="3" key="1">
    <citation type="submission" date="2018-07" db="EMBL/GenBank/DDBJ databases">
        <title>Complete Genome Sequence of Spiroplasma phoeniceum.</title>
        <authorList>
            <person name="Davis R.E."/>
            <person name="Shao J.Y."/>
            <person name="Zhao Y."/>
            <person name="Silver A."/>
            <person name="Stump z."/>
            <person name="Gasparich G."/>
        </authorList>
    </citation>
    <scope>NUCLEOTIDE SEQUENCE [LARGE SCALE GENOMIC DNA]</scope>
    <source>
        <strain evidence="3">P40</strain>
    </source>
</reference>
<evidence type="ECO:0000313" key="2">
    <source>
        <dbReference type="EMBL" id="AXF96580.1"/>
    </source>
</evidence>
<proteinExistence type="predicted"/>
<evidence type="ECO:0000313" key="3">
    <source>
        <dbReference type="Proteomes" id="UP000253689"/>
    </source>
</evidence>
<name>A0A345DQT9_9MOLU</name>
<evidence type="ECO:0000256" key="1">
    <source>
        <dbReference type="SAM" id="Coils"/>
    </source>
</evidence>
<dbReference type="Gene3D" id="1.20.5.340">
    <property type="match status" value="1"/>
</dbReference>
<keyword evidence="3" id="KW-1185">Reference proteome</keyword>
<accession>A0A345DQT9</accession>